<keyword evidence="6" id="KW-1185">Reference proteome</keyword>
<dbReference type="PRINTS" id="PR00072">
    <property type="entry name" value="MALOXRDTASE"/>
</dbReference>
<dbReference type="InterPro" id="IPR036291">
    <property type="entry name" value="NAD(P)-bd_dom_sf"/>
</dbReference>
<dbReference type="InterPro" id="IPR001891">
    <property type="entry name" value="Malic_OxRdtase"/>
</dbReference>
<dbReference type="PROSITE" id="PS51671">
    <property type="entry name" value="ACT"/>
    <property type="match status" value="1"/>
</dbReference>
<dbReference type="InterPro" id="IPR037062">
    <property type="entry name" value="Malic_N_dom_sf"/>
</dbReference>
<sequence length="471" mass="48619">MATAPSVSYSMTVRLEVPASGTAVSQLTTAVESSGGSVTGLDVTASGHEKLRIDVTIAATSTAHADEIVEKLRGIEGVTLGKVSDRTFLMHLGGKIEMQSKHPIRNRDDLSMIYTPGVARVCMAIAENPEDARRLTIKRNSVAVVTDGSAVLGLGNIGPKAALPVMEGKAALFKRFAGIDAWPLCLDTQDTDEIVAIVKAIAPGFAGINLEDISAPRCFEIEARLREALDIPVFHDDQHGTAIVVLAALTNALRVVGKGIGDVRVVMSGAGAAGTAILKLLLAAGVKNAVVADIQGVVHTGRADLAGADADSDMAALRWIADNTNPEGLTGSLREAVVGADVFIGVSAPNVLNGDDVAAMAEGAIVFALANPDPEVDPGVARETAAVVATGRSDFPNQINNVLVFPGVFRGLLDAQSRTVNTDMMLAAATALANVVTEDELNPNYIIPSVFNDKVAGAVAGAVRTAAQAAL</sequence>
<proteinExistence type="inferred from homology"/>
<evidence type="ECO:0000256" key="1">
    <source>
        <dbReference type="ARBA" id="ARBA00008785"/>
    </source>
</evidence>
<reference evidence="5 6" key="1">
    <citation type="submission" date="2024-09" db="EMBL/GenBank/DDBJ databases">
        <authorList>
            <person name="Sun Q."/>
            <person name="Mori K."/>
        </authorList>
    </citation>
    <scope>NUCLEOTIDE SEQUENCE [LARGE SCALE GENOMIC DNA]</scope>
    <source>
        <strain evidence="5 6">JCM 4557</strain>
    </source>
</reference>
<organism evidence="5 6">
    <name type="scientific">Streptomyces noboritoensis</name>
    <dbReference type="NCBI Taxonomy" id="67337"/>
    <lineage>
        <taxon>Bacteria</taxon>
        <taxon>Bacillati</taxon>
        <taxon>Actinomycetota</taxon>
        <taxon>Actinomycetes</taxon>
        <taxon>Kitasatosporales</taxon>
        <taxon>Streptomycetaceae</taxon>
        <taxon>Streptomyces</taxon>
    </lineage>
</organism>
<dbReference type="SUPFAM" id="SSF53223">
    <property type="entry name" value="Aminoacid dehydrogenase-like, N-terminal domain"/>
    <property type="match status" value="1"/>
</dbReference>
<dbReference type="InterPro" id="IPR012302">
    <property type="entry name" value="Malic_NAD-bd"/>
</dbReference>
<dbReference type="InterPro" id="IPR002912">
    <property type="entry name" value="ACT_dom"/>
</dbReference>
<dbReference type="Gene3D" id="3.40.50.720">
    <property type="entry name" value="NAD(P)-binding Rossmann-like Domain"/>
    <property type="match status" value="1"/>
</dbReference>
<dbReference type="SUPFAM" id="SSF51735">
    <property type="entry name" value="NAD(P)-binding Rossmann-fold domains"/>
    <property type="match status" value="1"/>
</dbReference>
<dbReference type="SMART" id="SM01274">
    <property type="entry name" value="malic"/>
    <property type="match status" value="1"/>
</dbReference>
<dbReference type="CDD" id="cd05311">
    <property type="entry name" value="NAD_bind_2_malic_enz"/>
    <property type="match status" value="1"/>
</dbReference>
<feature type="domain" description="ACT" evidence="4">
    <location>
        <begin position="12"/>
        <end position="86"/>
    </location>
</feature>
<dbReference type="InterPro" id="IPR045213">
    <property type="entry name" value="Malic_NAD-bd_bact_type"/>
</dbReference>
<evidence type="ECO:0000313" key="5">
    <source>
        <dbReference type="EMBL" id="MFC0848068.1"/>
    </source>
</evidence>
<evidence type="ECO:0000313" key="6">
    <source>
        <dbReference type="Proteomes" id="UP001589887"/>
    </source>
</evidence>
<dbReference type="InterPro" id="IPR012301">
    <property type="entry name" value="Malic_N_dom"/>
</dbReference>
<dbReference type="InterPro" id="IPR046346">
    <property type="entry name" value="Aminoacid_DH-like_N_sf"/>
</dbReference>
<keyword evidence="3" id="KW-0479">Metal-binding</keyword>
<dbReference type="Gene3D" id="3.40.50.10380">
    <property type="entry name" value="Malic enzyme, N-terminal domain"/>
    <property type="match status" value="1"/>
</dbReference>
<comment type="caution">
    <text evidence="5">The sequence shown here is derived from an EMBL/GenBank/DDBJ whole genome shotgun (WGS) entry which is preliminary data.</text>
</comment>
<accession>A0ABV6TQK6</accession>
<dbReference type="Pfam" id="PF00390">
    <property type="entry name" value="malic"/>
    <property type="match status" value="1"/>
</dbReference>
<protein>
    <submittedName>
        <fullName evidence="5">NAD-dependent malic enzyme</fullName>
    </submittedName>
</protein>
<evidence type="ECO:0000259" key="4">
    <source>
        <dbReference type="PROSITE" id="PS51671"/>
    </source>
</evidence>
<dbReference type="PIRSF" id="PIRSF000106">
    <property type="entry name" value="ME"/>
    <property type="match status" value="1"/>
</dbReference>
<dbReference type="SMART" id="SM00919">
    <property type="entry name" value="Malic_M"/>
    <property type="match status" value="1"/>
</dbReference>
<dbReference type="Proteomes" id="UP001589887">
    <property type="component" value="Unassembled WGS sequence"/>
</dbReference>
<dbReference type="PANTHER" id="PTHR43237:SF4">
    <property type="entry name" value="NADP-DEPENDENT MALIC ENZYME"/>
    <property type="match status" value="1"/>
</dbReference>
<dbReference type="InterPro" id="IPR051674">
    <property type="entry name" value="Malate_Decarboxylase"/>
</dbReference>
<dbReference type="Pfam" id="PF03949">
    <property type="entry name" value="Malic_M"/>
    <property type="match status" value="1"/>
</dbReference>
<name>A0ABV6TQK6_9ACTN</name>
<dbReference type="RefSeq" id="WP_394322728.1">
    <property type="nucleotide sequence ID" value="NZ_JBHMQV010000009.1"/>
</dbReference>
<comment type="similarity">
    <text evidence="1 3">Belongs to the malic enzymes family.</text>
</comment>
<keyword evidence="2" id="KW-0560">Oxidoreductase</keyword>
<dbReference type="EMBL" id="JBHMQV010000009">
    <property type="protein sequence ID" value="MFC0848068.1"/>
    <property type="molecule type" value="Genomic_DNA"/>
</dbReference>
<evidence type="ECO:0000256" key="3">
    <source>
        <dbReference type="RuleBase" id="RU003427"/>
    </source>
</evidence>
<dbReference type="PANTHER" id="PTHR43237">
    <property type="entry name" value="NADP-DEPENDENT MALIC ENZYME"/>
    <property type="match status" value="1"/>
</dbReference>
<gene>
    <name evidence="5" type="ORF">ACFH04_30800</name>
</gene>
<evidence type="ECO:0000256" key="2">
    <source>
        <dbReference type="ARBA" id="ARBA00023002"/>
    </source>
</evidence>